<accession>A0ABP1G3V8</accession>
<evidence type="ECO:0000313" key="1">
    <source>
        <dbReference type="EMBL" id="CAL5225977.1"/>
    </source>
</evidence>
<dbReference type="PANTHER" id="PTHR12961">
    <property type="entry name" value="CONSERVED OLIGOMERIC GOLGI COMPLEX COMPONENT 2"/>
    <property type="match status" value="1"/>
</dbReference>
<sequence>MECKTLSGWPLKSHGSTSTLNELQFVQQLEPRMKAGAGKLQELLSEGLAQAVEEGNASAHSFCLQAFAAIGDAAGAEKILREVVVATSKVAQRVFPAQVLNVLATAIYDEVGSLLHGIDHVQIGLQLSDSLGNAVLAGVDTQLATAMPGVFSVGVPERFVAD</sequence>
<keyword evidence="2" id="KW-1185">Reference proteome</keyword>
<gene>
    <name evidence="1" type="primary">g8779</name>
    <name evidence="1" type="ORF">VP750_LOCUS7883</name>
</gene>
<dbReference type="PANTHER" id="PTHR12961:SF0">
    <property type="entry name" value="CONSERVED OLIGOMERIC GOLGI COMPLEX SUBUNIT 2"/>
    <property type="match status" value="1"/>
</dbReference>
<protein>
    <submittedName>
        <fullName evidence="1">G8779 protein</fullName>
    </submittedName>
</protein>
<organism evidence="1 2">
    <name type="scientific">Coccomyxa viridis</name>
    <dbReference type="NCBI Taxonomy" id="1274662"/>
    <lineage>
        <taxon>Eukaryota</taxon>
        <taxon>Viridiplantae</taxon>
        <taxon>Chlorophyta</taxon>
        <taxon>core chlorophytes</taxon>
        <taxon>Trebouxiophyceae</taxon>
        <taxon>Trebouxiophyceae incertae sedis</taxon>
        <taxon>Coccomyxaceae</taxon>
        <taxon>Coccomyxa</taxon>
    </lineage>
</organism>
<proteinExistence type="predicted"/>
<comment type="caution">
    <text evidence="1">The sequence shown here is derived from an EMBL/GenBank/DDBJ whole genome shotgun (WGS) entry which is preliminary data.</text>
</comment>
<evidence type="ECO:0000313" key="2">
    <source>
        <dbReference type="Proteomes" id="UP001497392"/>
    </source>
</evidence>
<name>A0ABP1G3V8_9CHLO</name>
<reference evidence="1 2" key="1">
    <citation type="submission" date="2024-06" db="EMBL/GenBank/DDBJ databases">
        <authorList>
            <person name="Kraege A."/>
            <person name="Thomma B."/>
        </authorList>
    </citation>
    <scope>NUCLEOTIDE SEQUENCE [LARGE SCALE GENOMIC DNA]</scope>
</reference>
<dbReference type="InterPro" id="IPR009316">
    <property type="entry name" value="COG2"/>
</dbReference>
<dbReference type="EMBL" id="CAXHTA020000015">
    <property type="protein sequence ID" value="CAL5225977.1"/>
    <property type="molecule type" value="Genomic_DNA"/>
</dbReference>
<dbReference type="Proteomes" id="UP001497392">
    <property type="component" value="Unassembled WGS sequence"/>
</dbReference>